<dbReference type="InterPro" id="IPR002034">
    <property type="entry name" value="AIPM/Hcit_synth_CS"/>
</dbReference>
<organism evidence="5 6">
    <name type="scientific">Amycolatopsis pithecellobii</name>
    <dbReference type="NCBI Taxonomy" id="664692"/>
    <lineage>
        <taxon>Bacteria</taxon>
        <taxon>Bacillati</taxon>
        <taxon>Actinomycetota</taxon>
        <taxon>Actinomycetes</taxon>
        <taxon>Pseudonocardiales</taxon>
        <taxon>Pseudonocardiaceae</taxon>
        <taxon>Amycolatopsis</taxon>
    </lineage>
</organism>
<comment type="caution">
    <text evidence="5">The sequence shown here is derived from an EMBL/GenBank/DDBJ whole genome shotgun (WGS) entry which is preliminary data.</text>
</comment>
<proteinExistence type="inferred from homology"/>
<accession>A0A6N7YI09</accession>
<dbReference type="GO" id="GO:0046912">
    <property type="term" value="F:acyltransferase activity, acyl groups converted into alkyl on transfer"/>
    <property type="evidence" value="ECO:0007669"/>
    <property type="project" value="InterPro"/>
</dbReference>
<evidence type="ECO:0000256" key="1">
    <source>
        <dbReference type="ARBA" id="ARBA00022679"/>
    </source>
</evidence>
<feature type="compositionally biased region" description="Basic and acidic residues" evidence="3">
    <location>
        <begin position="1"/>
        <end position="17"/>
    </location>
</feature>
<evidence type="ECO:0000259" key="4">
    <source>
        <dbReference type="PROSITE" id="PS50991"/>
    </source>
</evidence>
<dbReference type="Gene3D" id="3.20.20.70">
    <property type="entry name" value="Aldolase class I"/>
    <property type="match status" value="1"/>
</dbReference>
<dbReference type="Pfam" id="PF00682">
    <property type="entry name" value="HMGL-like"/>
    <property type="match status" value="1"/>
</dbReference>
<keyword evidence="6" id="KW-1185">Reference proteome</keyword>
<dbReference type="PANTHER" id="PTHR42880">
    <property type="entry name" value="HOMOCITRATE SYNTHASE"/>
    <property type="match status" value="1"/>
</dbReference>
<reference evidence="5 6" key="1">
    <citation type="submission" date="2019-11" db="EMBL/GenBank/DDBJ databases">
        <title>Draft genome of Amycolatopsis RM579.</title>
        <authorList>
            <person name="Duangmal K."/>
            <person name="Mingma R."/>
        </authorList>
    </citation>
    <scope>NUCLEOTIDE SEQUENCE [LARGE SCALE GENOMIC DNA]</scope>
    <source>
        <strain evidence="5 6">RM579</strain>
    </source>
</reference>
<feature type="compositionally biased region" description="Polar residues" evidence="3">
    <location>
        <begin position="19"/>
        <end position="30"/>
    </location>
</feature>
<dbReference type="PROSITE" id="PS00816">
    <property type="entry name" value="AIPM_HOMOCIT_SYNTH_2"/>
    <property type="match status" value="1"/>
</dbReference>
<feature type="domain" description="Pyruvate carboxyltransferase" evidence="4">
    <location>
        <begin position="44"/>
        <end position="295"/>
    </location>
</feature>
<name>A0A6N7YI09_9PSEU</name>
<dbReference type="GO" id="GO:0019752">
    <property type="term" value="P:carboxylic acid metabolic process"/>
    <property type="evidence" value="ECO:0007669"/>
    <property type="project" value="InterPro"/>
</dbReference>
<protein>
    <recommendedName>
        <fullName evidence="4">Pyruvate carboxyltransferase domain-containing protein</fullName>
    </recommendedName>
</protein>
<dbReference type="PANTHER" id="PTHR42880:SF1">
    <property type="entry name" value="ISOPROPYLMALATE_HOMOCITRATE_CITRAMALATE SYNTHASE FAMILY PROTEIN"/>
    <property type="match status" value="1"/>
</dbReference>
<dbReference type="PROSITE" id="PS50991">
    <property type="entry name" value="PYR_CT"/>
    <property type="match status" value="1"/>
</dbReference>
<dbReference type="PROSITE" id="PS00815">
    <property type="entry name" value="AIPM_HOMOCIT_SYNTH_1"/>
    <property type="match status" value="1"/>
</dbReference>
<evidence type="ECO:0000256" key="3">
    <source>
        <dbReference type="SAM" id="MobiDB-lite"/>
    </source>
</evidence>
<dbReference type="SUPFAM" id="SSF51569">
    <property type="entry name" value="Aldolase"/>
    <property type="match status" value="1"/>
</dbReference>
<keyword evidence="1 2" id="KW-0808">Transferase</keyword>
<dbReference type="EMBL" id="WMBA01000001">
    <property type="protein sequence ID" value="MTD52537.1"/>
    <property type="molecule type" value="Genomic_DNA"/>
</dbReference>
<evidence type="ECO:0000256" key="2">
    <source>
        <dbReference type="RuleBase" id="RU003523"/>
    </source>
</evidence>
<dbReference type="Proteomes" id="UP000440096">
    <property type="component" value="Unassembled WGS sequence"/>
</dbReference>
<dbReference type="OrthoDB" id="9803573at2"/>
<feature type="region of interest" description="Disordered" evidence="3">
    <location>
        <begin position="1"/>
        <end position="34"/>
    </location>
</feature>
<gene>
    <name evidence="5" type="ORF">GKO32_00855</name>
</gene>
<sequence length="421" mass="45512">MVRCFPEPRRSSMRDPANRPSSYTDTSFVSPWNFPDEDQTPRRLVVHDTTLRDGEQQAGVVFTPAEKLRIATALASAGVNRIEAGMVAVSDDDRKAILSIVEAGLDAEIWTIARSVRSDITMAIDAGVDGVGVILLANSQYREIFRWTLDSALDQSIEAAALARQSGLHTTLLLADAPRYTEHDLRHVVEQIDGSGQFTAISLMDTFGTLNPEGTRRLVQAMQEWTQLPLELHAHNDFGLATANAVAALGAGAPTIHTTVLGLGERVGNAALEEVVMAATLLQRANTTVRLDHLPALAQLVSRASGHPIATNRPIVGTRIGEIESGTVATEFARWSERGGDLQWLFPYVPELAGAEPPTLVLGKYSGMANVDWALEHTGITVPAEHKAALLAEVKAEGIRLHRTLTPADFASLARKYLPTS</sequence>
<evidence type="ECO:0000313" key="5">
    <source>
        <dbReference type="EMBL" id="MTD52537.1"/>
    </source>
</evidence>
<evidence type="ECO:0000313" key="6">
    <source>
        <dbReference type="Proteomes" id="UP000440096"/>
    </source>
</evidence>
<dbReference type="InterPro" id="IPR000891">
    <property type="entry name" value="PYR_CT"/>
</dbReference>
<dbReference type="InterPro" id="IPR013785">
    <property type="entry name" value="Aldolase_TIM"/>
</dbReference>
<comment type="similarity">
    <text evidence="2">Belongs to the alpha-IPM synthase/homocitrate synthase family.</text>
</comment>
<dbReference type="AlphaFoldDB" id="A0A6N7YI09"/>